<evidence type="ECO:0000313" key="17">
    <source>
        <dbReference type="Proteomes" id="UP000443090"/>
    </source>
</evidence>
<dbReference type="InterPro" id="IPR043150">
    <property type="entry name" value="Phytochrome_PHY_sf"/>
</dbReference>
<evidence type="ECO:0000256" key="4">
    <source>
        <dbReference type="ARBA" id="ARBA00022679"/>
    </source>
</evidence>
<dbReference type="InterPro" id="IPR016132">
    <property type="entry name" value="Phyto_chromo_attachment"/>
</dbReference>
<sequence>MASRAPIAEHLAPEATAAQMRSGSLLPSGEGAAPPKVSEFKIERTFPIRIHAPKTASTSTATFANNSLDEDPRSRVPPSNTGTDDASPITLAVHSSAPVYTHSSSPQVTIDQRATTTSAALGSRHVTNKFSFLTTTDDNVSTAPSTTEQKVYRCEDEPIHIPGAIQSFGALIAVNENEEGLFIVRIVSENSQAVTGLDPESFFALRCLTDLFPQSDKQDFITRAKALRTYNSRTSPDVFTLSLSSLVGSPIPLFCAMHLNDESNLIVFEFELENDVFNSGDALPKEPVQVADNHATDIDVQKSTTSRSLPLYSVGVARERNRDLGSLEIFQILSEIQHQLGTAELLSDLLDIIVGLVRELTGFHRIMCYQFDETASGSVVSELVDMRASSDLYRGLHFPASDIPKQARDLYLVNTIRVLYDRDQETSRLLCRTAEDAKIPLNLKHSYLRAFSPVHLKYLGNMGVRASMSISLIVQGKLWGLISCHGYGSGMRVSLPVRELCRGLGDIASSNVEKLLYSSRIKARKPLAHTLPQTSPSAYIAASTSDLLQMFDADFAFLVIKGEARTVGKLIAYRECVNLLQYVRQRSFTSVFHSQNIAVDCKDAMHSPGGLATLSGMLVVPLALSGADFIVFFRRGKQKEIHWAGNPHEKKHRPGTAYLEPRSSFKRWSQSVIGTSREWTEDQVESAVVLSTLYGRFIEVWRQKEAIVQKNKMTRLLIRNAGHEVRTPLNSIINYLEVALEETLDESARMHLQKSLQASKSLIFVVNDLLRLTEAENADFHAHEDNLDLRIMCQEIMDAFGAESARKKIEVRFVDDEEVPPSVRCDPSGLRQVLSNLMANAIKHSSPGGGPIQISVKLLSSTETKLMIEISFRDRGSGLSEQDLDRIFQDFEQILDEDDSQILEVPKIIPKPQSELVSIGLGLATTARFVRLNHGQISIASEVGHGTRVAINIPFRKALRFHRDKRPATEISLPTPPDLASTDAEIGSTTPASVTSSEASPSKVRIDGQYSSASKRRKESPLGLSKIVNAEEAAQLQLDVGALSPVSPSTTIDHYPFPRIGSQLAKNKFRVLVAEDNPLNSRLIETRLVRSGHEVTVTVDGQACVDAFMGTPGNFDVILMDIQMPIVDGISCTRKIREFEKGQSPEISEYAKPYGRVPIIAVSASLSEELRGSYVESGFDGWILKPIDFKRLENILGAILDESMRESLQYGNASWRNGGWFKMSGGDLGAGIALDE</sequence>
<dbReference type="SUPFAM" id="SSF47384">
    <property type="entry name" value="Homodimeric domain of signal transducing histidine kinase"/>
    <property type="match status" value="1"/>
</dbReference>
<dbReference type="SMART" id="SM00387">
    <property type="entry name" value="HATPase_c"/>
    <property type="match status" value="1"/>
</dbReference>
<name>A0A8H8RYC2_9HELO</name>
<evidence type="ECO:0000256" key="9">
    <source>
        <dbReference type="ARBA" id="ARBA00023012"/>
    </source>
</evidence>
<dbReference type="InterPro" id="IPR035965">
    <property type="entry name" value="PAS-like_dom_sf"/>
</dbReference>
<dbReference type="GO" id="GO:0009584">
    <property type="term" value="P:detection of visible light"/>
    <property type="evidence" value="ECO:0007669"/>
    <property type="project" value="InterPro"/>
</dbReference>
<dbReference type="InterPro" id="IPR029016">
    <property type="entry name" value="GAF-like_dom_sf"/>
</dbReference>
<dbReference type="InterPro" id="IPR011006">
    <property type="entry name" value="CheY-like_superfamily"/>
</dbReference>
<evidence type="ECO:0000259" key="14">
    <source>
        <dbReference type="PROSITE" id="PS50109"/>
    </source>
</evidence>
<evidence type="ECO:0000259" key="15">
    <source>
        <dbReference type="PROSITE" id="PS50110"/>
    </source>
</evidence>
<dbReference type="SUPFAM" id="SSF55874">
    <property type="entry name" value="ATPase domain of HSP90 chaperone/DNA topoisomerase II/histidine kinase"/>
    <property type="match status" value="1"/>
</dbReference>
<evidence type="ECO:0000259" key="13">
    <source>
        <dbReference type="PROSITE" id="PS50046"/>
    </source>
</evidence>
<evidence type="ECO:0000313" key="16">
    <source>
        <dbReference type="EMBL" id="TVY44177.1"/>
    </source>
</evidence>
<feature type="compositionally biased region" description="Low complexity" evidence="12">
    <location>
        <begin position="55"/>
        <end position="67"/>
    </location>
</feature>
<dbReference type="InterPro" id="IPR003661">
    <property type="entry name" value="HisK_dim/P_dom"/>
</dbReference>
<dbReference type="Gene3D" id="3.30.565.10">
    <property type="entry name" value="Histidine kinase-like ATPase, C-terminal domain"/>
    <property type="match status" value="1"/>
</dbReference>
<dbReference type="PROSITE" id="PS50110">
    <property type="entry name" value="RESPONSE_REGULATORY"/>
    <property type="match status" value="1"/>
</dbReference>
<keyword evidence="6" id="KW-0418">Kinase</keyword>
<feature type="compositionally biased region" description="Polar residues" evidence="12">
    <location>
        <begin position="987"/>
        <end position="1000"/>
    </location>
</feature>
<keyword evidence="4" id="KW-0808">Transferase</keyword>
<protein>
    <submittedName>
        <fullName evidence="16">Cyanobacterial phytochrome A</fullName>
    </submittedName>
</protein>
<proteinExistence type="predicted"/>
<dbReference type="CDD" id="cd00082">
    <property type="entry name" value="HisKA"/>
    <property type="match status" value="1"/>
</dbReference>
<dbReference type="SUPFAM" id="SSF55785">
    <property type="entry name" value="PYP-like sensor domain (PAS domain)"/>
    <property type="match status" value="1"/>
</dbReference>
<dbReference type="PRINTS" id="PR01033">
    <property type="entry name" value="PHYTOCHROME"/>
</dbReference>
<feature type="region of interest" description="Disordered" evidence="12">
    <location>
        <begin position="966"/>
        <end position="1017"/>
    </location>
</feature>
<dbReference type="AlphaFoldDB" id="A0A8H8RYC2"/>
<feature type="domain" description="Histidine kinase" evidence="14">
    <location>
        <begin position="720"/>
        <end position="957"/>
    </location>
</feature>
<keyword evidence="10" id="KW-0675">Receptor</keyword>
<dbReference type="PROSITE" id="PS50046">
    <property type="entry name" value="PHYTOCHROME_2"/>
    <property type="match status" value="1"/>
</dbReference>
<evidence type="ECO:0000256" key="10">
    <source>
        <dbReference type="ARBA" id="ARBA00023170"/>
    </source>
</evidence>
<dbReference type="GO" id="GO:0005524">
    <property type="term" value="F:ATP binding"/>
    <property type="evidence" value="ECO:0007669"/>
    <property type="project" value="UniProtKB-KW"/>
</dbReference>
<feature type="domain" description="Response regulatory" evidence="15">
    <location>
        <begin position="1070"/>
        <end position="1200"/>
    </location>
</feature>
<dbReference type="OrthoDB" id="2015534at2759"/>
<organism evidence="16 17">
    <name type="scientific">Lachnellula occidentalis</name>
    <dbReference type="NCBI Taxonomy" id="215460"/>
    <lineage>
        <taxon>Eukaryota</taxon>
        <taxon>Fungi</taxon>
        <taxon>Dikarya</taxon>
        <taxon>Ascomycota</taxon>
        <taxon>Pezizomycotina</taxon>
        <taxon>Leotiomycetes</taxon>
        <taxon>Helotiales</taxon>
        <taxon>Lachnaceae</taxon>
        <taxon>Lachnellula</taxon>
    </lineage>
</organism>
<dbReference type="InterPro" id="IPR013515">
    <property type="entry name" value="Phytochrome_cen-reg"/>
</dbReference>
<dbReference type="SUPFAM" id="SSF55781">
    <property type="entry name" value="GAF domain-like"/>
    <property type="match status" value="2"/>
</dbReference>
<keyword evidence="2 11" id="KW-0597">Phosphoprotein</keyword>
<evidence type="ECO:0000256" key="1">
    <source>
        <dbReference type="ARBA" id="ARBA00022543"/>
    </source>
</evidence>
<feature type="region of interest" description="Disordered" evidence="12">
    <location>
        <begin position="51"/>
        <end position="88"/>
    </location>
</feature>
<dbReference type="InterPro" id="IPR001294">
    <property type="entry name" value="Phytochrome"/>
</dbReference>
<dbReference type="PANTHER" id="PTHR43065">
    <property type="entry name" value="SENSOR HISTIDINE KINASE"/>
    <property type="match status" value="1"/>
</dbReference>
<dbReference type="SMART" id="SM00448">
    <property type="entry name" value="REC"/>
    <property type="match status" value="1"/>
</dbReference>
<evidence type="ECO:0000256" key="7">
    <source>
        <dbReference type="ARBA" id="ARBA00022840"/>
    </source>
</evidence>
<dbReference type="Gene3D" id="3.30.450.270">
    <property type="match status" value="1"/>
</dbReference>
<dbReference type="GO" id="GO:0000155">
    <property type="term" value="F:phosphorelay sensor kinase activity"/>
    <property type="evidence" value="ECO:0007669"/>
    <property type="project" value="InterPro"/>
</dbReference>
<dbReference type="InterPro" id="IPR036097">
    <property type="entry name" value="HisK_dim/P_sf"/>
</dbReference>
<dbReference type="InterPro" id="IPR003594">
    <property type="entry name" value="HATPase_dom"/>
</dbReference>
<dbReference type="Gene3D" id="1.10.287.130">
    <property type="match status" value="1"/>
</dbReference>
<dbReference type="PROSITE" id="PS50109">
    <property type="entry name" value="HIS_KIN"/>
    <property type="match status" value="1"/>
</dbReference>
<dbReference type="InterPro" id="IPR005467">
    <property type="entry name" value="His_kinase_dom"/>
</dbReference>
<dbReference type="Gene3D" id="3.40.50.2300">
    <property type="match status" value="1"/>
</dbReference>
<feature type="modified residue" description="4-aspartylphosphate" evidence="11">
    <location>
        <position position="1121"/>
    </location>
</feature>
<dbReference type="GO" id="GO:0009881">
    <property type="term" value="F:photoreceptor activity"/>
    <property type="evidence" value="ECO:0007669"/>
    <property type="project" value="UniProtKB-KW"/>
</dbReference>
<dbReference type="CDD" id="cd00075">
    <property type="entry name" value="HATPase"/>
    <property type="match status" value="1"/>
</dbReference>
<evidence type="ECO:0000256" key="12">
    <source>
        <dbReference type="SAM" id="MobiDB-lite"/>
    </source>
</evidence>
<keyword evidence="17" id="KW-1185">Reference proteome</keyword>
<feature type="region of interest" description="Disordered" evidence="12">
    <location>
        <begin position="1"/>
        <end position="38"/>
    </location>
</feature>
<dbReference type="CDD" id="cd17546">
    <property type="entry name" value="REC_hyHK_CKI1_RcsC-like"/>
    <property type="match status" value="1"/>
</dbReference>
<dbReference type="SUPFAM" id="SSF52172">
    <property type="entry name" value="CheY-like"/>
    <property type="match status" value="1"/>
</dbReference>
<dbReference type="SMART" id="SM00388">
    <property type="entry name" value="HisKA"/>
    <property type="match status" value="1"/>
</dbReference>
<keyword evidence="5" id="KW-0547">Nucleotide-binding</keyword>
<evidence type="ECO:0000256" key="8">
    <source>
        <dbReference type="ARBA" id="ARBA00022991"/>
    </source>
</evidence>
<dbReference type="Pfam" id="PF00512">
    <property type="entry name" value="HisKA"/>
    <property type="match status" value="1"/>
</dbReference>
<dbReference type="Pfam" id="PF08446">
    <property type="entry name" value="PAS_2"/>
    <property type="match status" value="1"/>
</dbReference>
<dbReference type="Gene3D" id="3.30.450.40">
    <property type="match status" value="1"/>
</dbReference>
<gene>
    <name evidence="16" type="primary">aphA_0</name>
    <name evidence="16" type="ORF">LOCC1_G004934</name>
</gene>
<keyword evidence="9" id="KW-0902">Two-component regulatory system</keyword>
<dbReference type="Pfam" id="PF02518">
    <property type="entry name" value="HATPase_c"/>
    <property type="match status" value="1"/>
</dbReference>
<dbReference type="InterPro" id="IPR013654">
    <property type="entry name" value="PAS_2"/>
</dbReference>
<evidence type="ECO:0000256" key="2">
    <source>
        <dbReference type="ARBA" id="ARBA00022553"/>
    </source>
</evidence>
<keyword evidence="7" id="KW-0067">ATP-binding</keyword>
<dbReference type="InterPro" id="IPR036890">
    <property type="entry name" value="HATPase_C_sf"/>
</dbReference>
<dbReference type="SMART" id="SM00065">
    <property type="entry name" value="GAF"/>
    <property type="match status" value="1"/>
</dbReference>
<feature type="domain" description="Phytochrome chromophore attachment site" evidence="13">
    <location>
        <begin position="345"/>
        <end position="506"/>
    </location>
</feature>
<accession>A0A8H8RYC2</accession>
<dbReference type="Pfam" id="PF01590">
    <property type="entry name" value="GAF"/>
    <property type="match status" value="1"/>
</dbReference>
<evidence type="ECO:0000256" key="11">
    <source>
        <dbReference type="PROSITE-ProRule" id="PRU00169"/>
    </source>
</evidence>
<evidence type="ECO:0000256" key="6">
    <source>
        <dbReference type="ARBA" id="ARBA00022777"/>
    </source>
</evidence>
<dbReference type="Proteomes" id="UP000443090">
    <property type="component" value="Unassembled WGS sequence"/>
</dbReference>
<evidence type="ECO:0000256" key="3">
    <source>
        <dbReference type="ARBA" id="ARBA00022606"/>
    </source>
</evidence>
<comment type="caution">
    <text evidence="16">The sequence shown here is derived from an EMBL/GenBank/DDBJ whole genome shotgun (WGS) entry which is preliminary data.</text>
</comment>
<dbReference type="Pfam" id="PF00072">
    <property type="entry name" value="Response_reg"/>
    <property type="match status" value="1"/>
</dbReference>
<dbReference type="Pfam" id="PF00360">
    <property type="entry name" value="PHY"/>
    <property type="match status" value="1"/>
</dbReference>
<keyword evidence="3" id="KW-0716">Sensory transduction</keyword>
<dbReference type="Gene3D" id="3.30.450.20">
    <property type="entry name" value="PAS domain"/>
    <property type="match status" value="2"/>
</dbReference>
<dbReference type="GO" id="GO:0006355">
    <property type="term" value="P:regulation of DNA-templated transcription"/>
    <property type="evidence" value="ECO:0007669"/>
    <property type="project" value="InterPro"/>
</dbReference>
<evidence type="ECO:0000256" key="5">
    <source>
        <dbReference type="ARBA" id="ARBA00022741"/>
    </source>
</evidence>
<dbReference type="PANTHER" id="PTHR43065:SF10">
    <property type="entry name" value="PEROXIDE STRESS-ACTIVATED HISTIDINE KINASE MAK3"/>
    <property type="match status" value="1"/>
</dbReference>
<dbReference type="InterPro" id="IPR001789">
    <property type="entry name" value="Sig_transdc_resp-reg_receiver"/>
</dbReference>
<dbReference type="EMBL" id="QGMI01000246">
    <property type="protein sequence ID" value="TVY44177.1"/>
    <property type="molecule type" value="Genomic_DNA"/>
</dbReference>
<keyword evidence="8" id="KW-0157">Chromophore</keyword>
<reference evidence="16 17" key="1">
    <citation type="submission" date="2018-05" db="EMBL/GenBank/DDBJ databases">
        <title>Genome sequencing and assembly of the regulated plant pathogen Lachnellula willkommii and related sister species for the development of diagnostic species identification markers.</title>
        <authorList>
            <person name="Giroux E."/>
            <person name="Bilodeau G."/>
        </authorList>
    </citation>
    <scope>NUCLEOTIDE SEQUENCE [LARGE SCALE GENOMIC DNA]</scope>
    <source>
        <strain evidence="16 17">CBS 160.35</strain>
    </source>
</reference>
<keyword evidence="1" id="KW-0600">Photoreceptor protein</keyword>
<dbReference type="InterPro" id="IPR003018">
    <property type="entry name" value="GAF"/>
</dbReference>